<evidence type="ECO:0000259" key="2">
    <source>
        <dbReference type="Pfam" id="PF15928"/>
    </source>
</evidence>
<feature type="domain" description="DUF4746" evidence="2">
    <location>
        <begin position="119"/>
        <end position="265"/>
    </location>
</feature>
<evidence type="ECO:0000256" key="1">
    <source>
        <dbReference type="SAM" id="MobiDB-lite"/>
    </source>
</evidence>
<proteinExistence type="predicted"/>
<reference evidence="3" key="1">
    <citation type="submission" date="2022-01" db="EMBL/GenBank/DDBJ databases">
        <authorList>
            <person name="King R."/>
        </authorList>
    </citation>
    <scope>NUCLEOTIDE SEQUENCE</scope>
</reference>
<evidence type="ECO:0000313" key="3">
    <source>
        <dbReference type="EMBL" id="CAH1280632.1"/>
    </source>
</evidence>
<feature type="compositionally biased region" description="Acidic residues" evidence="1">
    <location>
        <begin position="305"/>
        <end position="337"/>
    </location>
</feature>
<name>A0A9P0GVF4_DIABA</name>
<feature type="region of interest" description="Disordered" evidence="1">
    <location>
        <begin position="290"/>
        <end position="363"/>
    </location>
</feature>
<sequence length="363" mass="40899">MFIVLVKSISSLRILSKTLGKPLRREIGVYEVKITQEIITDIFFFCEEKLSTKSVEDMLNGKVSLAMLVKRSGENLPGEIEDIVLQIVYGNSRAPPGDQNSPCQKLTIKKDNDEDEDNIISGIWAPPDKMTKALVLKHLFPNLTAPYKFPDAEPTPFYVAAAYDSFKSREVMELSDLYPGQVMMYGFFSSDKPAEASLISKTVTDFEERTTPTTYFSEEKIVIQLAKTNEECFQAFTELGPTYMSADAEKGEIDCKYFFPAGYNVPKEVIHEVKKKFKKKKAKAAVVNQEETTSIATSDIAKEQEDLEHEDEEANSDEERIECDVVQEENIEEETIEADQNSARSVKEADKATSPINDNKNSE</sequence>
<keyword evidence="4" id="KW-1185">Reference proteome</keyword>
<feature type="compositionally biased region" description="Polar residues" evidence="1">
    <location>
        <begin position="354"/>
        <end position="363"/>
    </location>
</feature>
<dbReference type="Pfam" id="PF15928">
    <property type="entry name" value="DUF4746"/>
    <property type="match status" value="1"/>
</dbReference>
<dbReference type="Proteomes" id="UP001153709">
    <property type="component" value="Chromosome 5"/>
</dbReference>
<evidence type="ECO:0000313" key="4">
    <source>
        <dbReference type="Proteomes" id="UP001153709"/>
    </source>
</evidence>
<dbReference type="AlphaFoldDB" id="A0A9P0GVF4"/>
<protein>
    <recommendedName>
        <fullName evidence="2">DUF4746 domain-containing protein</fullName>
    </recommendedName>
</protein>
<dbReference type="OrthoDB" id="10263751at2759"/>
<dbReference type="EMBL" id="OU898280">
    <property type="protein sequence ID" value="CAH1280632.1"/>
    <property type="molecule type" value="Genomic_DNA"/>
</dbReference>
<dbReference type="InterPro" id="IPR031827">
    <property type="entry name" value="DUF4746"/>
</dbReference>
<gene>
    <name evidence="3" type="ORF">DIABBA_LOCUS8494</name>
</gene>
<organism evidence="3 4">
    <name type="scientific">Diabrotica balteata</name>
    <name type="common">Banded cucumber beetle</name>
    <dbReference type="NCBI Taxonomy" id="107213"/>
    <lineage>
        <taxon>Eukaryota</taxon>
        <taxon>Metazoa</taxon>
        <taxon>Ecdysozoa</taxon>
        <taxon>Arthropoda</taxon>
        <taxon>Hexapoda</taxon>
        <taxon>Insecta</taxon>
        <taxon>Pterygota</taxon>
        <taxon>Neoptera</taxon>
        <taxon>Endopterygota</taxon>
        <taxon>Coleoptera</taxon>
        <taxon>Polyphaga</taxon>
        <taxon>Cucujiformia</taxon>
        <taxon>Chrysomeloidea</taxon>
        <taxon>Chrysomelidae</taxon>
        <taxon>Galerucinae</taxon>
        <taxon>Diabroticina</taxon>
        <taxon>Diabroticites</taxon>
        <taxon>Diabrotica</taxon>
    </lineage>
</organism>
<accession>A0A9P0GVF4</accession>